<keyword evidence="3" id="KW-0813">Transport</keyword>
<name>A0A1G2DAQ0_9BACT</name>
<dbReference type="PANTHER" id="PTHR43469:SF1">
    <property type="entry name" value="SPBETA PROPHAGE-DERIVED DISULFIDE BOND FORMATION PROTEIN B"/>
    <property type="match status" value="1"/>
</dbReference>
<dbReference type="InterPro" id="IPR023380">
    <property type="entry name" value="DsbB-like_sf"/>
</dbReference>
<evidence type="ECO:0000256" key="12">
    <source>
        <dbReference type="SAM" id="Phobius"/>
    </source>
</evidence>
<dbReference type="Gene3D" id="1.20.1550.10">
    <property type="entry name" value="DsbB-like"/>
    <property type="match status" value="1"/>
</dbReference>
<organism evidence="13 14">
    <name type="scientific">Candidatus Lloydbacteria bacterium RIFCSPHIGHO2_02_FULL_54_17</name>
    <dbReference type="NCBI Taxonomy" id="1798664"/>
    <lineage>
        <taxon>Bacteria</taxon>
        <taxon>Candidatus Lloydiibacteriota</taxon>
    </lineage>
</organism>
<dbReference type="STRING" id="1798664.A3C93_01240"/>
<evidence type="ECO:0000256" key="11">
    <source>
        <dbReference type="ARBA" id="ARBA00023284"/>
    </source>
</evidence>
<evidence type="ECO:0000256" key="7">
    <source>
        <dbReference type="ARBA" id="ARBA00023002"/>
    </source>
</evidence>
<dbReference type="GO" id="GO:0006457">
    <property type="term" value="P:protein folding"/>
    <property type="evidence" value="ECO:0007669"/>
    <property type="project" value="InterPro"/>
</dbReference>
<feature type="transmembrane region" description="Helical" evidence="12">
    <location>
        <begin position="114"/>
        <end position="136"/>
    </location>
</feature>
<dbReference type="InterPro" id="IPR012187">
    <property type="entry name" value="Disulphide_bond_form_BdbC"/>
</dbReference>
<reference evidence="13 14" key="1">
    <citation type="journal article" date="2016" name="Nat. Commun.">
        <title>Thousands of microbial genomes shed light on interconnected biogeochemical processes in an aquifer system.</title>
        <authorList>
            <person name="Anantharaman K."/>
            <person name="Brown C.T."/>
            <person name="Hug L.A."/>
            <person name="Sharon I."/>
            <person name="Castelle C.J."/>
            <person name="Probst A.J."/>
            <person name="Thomas B.C."/>
            <person name="Singh A."/>
            <person name="Wilkins M.J."/>
            <person name="Karaoz U."/>
            <person name="Brodie E.L."/>
            <person name="Williams K.H."/>
            <person name="Hubbard S.S."/>
            <person name="Banfield J.F."/>
        </authorList>
    </citation>
    <scope>NUCLEOTIDE SEQUENCE [LARGE SCALE GENOMIC DNA]</scope>
</reference>
<feature type="transmembrane region" description="Helical" evidence="12">
    <location>
        <begin position="63"/>
        <end position="83"/>
    </location>
</feature>
<evidence type="ECO:0000256" key="6">
    <source>
        <dbReference type="ARBA" id="ARBA00022989"/>
    </source>
</evidence>
<keyword evidence="11" id="KW-0676">Redox-active center</keyword>
<keyword evidence="10" id="KW-0143">Chaperone</keyword>
<dbReference type="GO" id="GO:0015035">
    <property type="term" value="F:protein-disulfide reductase activity"/>
    <property type="evidence" value="ECO:0007669"/>
    <property type="project" value="InterPro"/>
</dbReference>
<evidence type="ECO:0000313" key="14">
    <source>
        <dbReference type="Proteomes" id="UP000178636"/>
    </source>
</evidence>
<proteinExistence type="inferred from homology"/>
<comment type="subcellular location">
    <subcellularLocation>
        <location evidence="1">Membrane</location>
        <topology evidence="1">Multi-pass membrane protein</topology>
    </subcellularLocation>
</comment>
<evidence type="ECO:0000256" key="10">
    <source>
        <dbReference type="ARBA" id="ARBA00023186"/>
    </source>
</evidence>
<dbReference type="Pfam" id="PF02600">
    <property type="entry name" value="DsbB"/>
    <property type="match status" value="1"/>
</dbReference>
<accession>A0A1G2DAQ0</accession>
<evidence type="ECO:0008006" key="15">
    <source>
        <dbReference type="Google" id="ProtNLM"/>
    </source>
</evidence>
<dbReference type="PANTHER" id="PTHR43469">
    <property type="entry name" value="DISULFIDE FORMATION PROTEIN-RELATED"/>
    <property type="match status" value="1"/>
</dbReference>
<sequence length="145" mass="16336">MVWLGERGIALGLFISSASTVGSLIYSEVVGFPACILCWIQRIFMYPQMFLFGLAFWRKERSVAPYMFLLSFLGGAVALYQWVKDMLLVYSHTTLPCVEVAGLPSCDKIYVLELGYITIPMIALNAFILLAVVMWASMRYAKNPE</sequence>
<keyword evidence="6 12" id="KW-1133">Transmembrane helix</keyword>
<dbReference type="GO" id="GO:0016020">
    <property type="term" value="C:membrane"/>
    <property type="evidence" value="ECO:0007669"/>
    <property type="project" value="UniProtKB-SubCell"/>
</dbReference>
<keyword evidence="7" id="KW-0560">Oxidoreductase</keyword>
<dbReference type="EMBL" id="MHLO01000047">
    <property type="protein sequence ID" value="OGZ10709.1"/>
    <property type="molecule type" value="Genomic_DNA"/>
</dbReference>
<comment type="similarity">
    <text evidence="2">Belongs to the DsbB family. BdbC subfamily.</text>
</comment>
<keyword evidence="9" id="KW-1015">Disulfide bond</keyword>
<keyword evidence="5" id="KW-0249">Electron transport</keyword>
<evidence type="ECO:0000256" key="3">
    <source>
        <dbReference type="ARBA" id="ARBA00022448"/>
    </source>
</evidence>
<keyword evidence="4 12" id="KW-0812">Transmembrane</keyword>
<dbReference type="SUPFAM" id="SSF158442">
    <property type="entry name" value="DsbB-like"/>
    <property type="match status" value="1"/>
</dbReference>
<comment type="caution">
    <text evidence="13">The sequence shown here is derived from an EMBL/GenBank/DDBJ whole genome shotgun (WGS) entry which is preliminary data.</text>
</comment>
<protein>
    <recommendedName>
        <fullName evidence="15">Disulfide bond formation protein DsbB</fullName>
    </recommendedName>
</protein>
<dbReference type="AlphaFoldDB" id="A0A1G2DAQ0"/>
<keyword evidence="8 12" id="KW-0472">Membrane</keyword>
<evidence type="ECO:0000256" key="2">
    <source>
        <dbReference type="ARBA" id="ARBA00007602"/>
    </source>
</evidence>
<evidence type="ECO:0000256" key="9">
    <source>
        <dbReference type="ARBA" id="ARBA00023157"/>
    </source>
</evidence>
<evidence type="ECO:0000256" key="5">
    <source>
        <dbReference type="ARBA" id="ARBA00022982"/>
    </source>
</evidence>
<evidence type="ECO:0000256" key="8">
    <source>
        <dbReference type="ARBA" id="ARBA00023136"/>
    </source>
</evidence>
<evidence type="ECO:0000313" key="13">
    <source>
        <dbReference type="EMBL" id="OGZ10709.1"/>
    </source>
</evidence>
<dbReference type="InterPro" id="IPR003752">
    <property type="entry name" value="DiS_bond_form_DsbB/BdbC"/>
</dbReference>
<evidence type="ECO:0000256" key="4">
    <source>
        <dbReference type="ARBA" id="ARBA00022692"/>
    </source>
</evidence>
<dbReference type="Proteomes" id="UP000178636">
    <property type="component" value="Unassembled WGS sequence"/>
</dbReference>
<evidence type="ECO:0000256" key="1">
    <source>
        <dbReference type="ARBA" id="ARBA00004141"/>
    </source>
</evidence>
<gene>
    <name evidence="13" type="ORF">A3C93_01240</name>
</gene>